<keyword evidence="1" id="KW-1133">Transmembrane helix</keyword>
<gene>
    <name evidence="2" type="ORF">FNV43_RR24764</name>
</gene>
<dbReference type="PANTHER" id="PTHR10811">
    <property type="entry name" value="FRINGE-RELATED"/>
    <property type="match status" value="1"/>
</dbReference>
<keyword evidence="1" id="KW-0812">Transmembrane</keyword>
<comment type="caution">
    <text evidence="2">The sequence shown here is derived from an EMBL/GenBank/DDBJ whole genome shotgun (WGS) entry which is preliminary data.</text>
</comment>
<dbReference type="FunFam" id="3.90.550.50:FF:000006">
    <property type="entry name" value="Fringe-related protein-like"/>
    <property type="match status" value="1"/>
</dbReference>
<dbReference type="OrthoDB" id="421979at2759"/>
<dbReference type="AlphaFoldDB" id="A0A8K0GQJ0"/>
<dbReference type="Pfam" id="PF04646">
    <property type="entry name" value="DUF604"/>
    <property type="match status" value="1"/>
</dbReference>
<sequence length="491" mass="56724">MSQTQSRFGPSHDLLKASNFISFPEKPSDILVLCMRVGLLLCLVSSILIALYSAFFTQSQWFVLPTPAHTTRDVSFGDPEPTNISHILFGIGGSVWTWPKRRRYSEQWWVPNTTRGFVWFDSEPKNETGSIPYRVSEDWTRFKYSSSQSAVRIARIVLESFKLGLPNVRWFVMGDDDTVFFTQNLVSVLARYDHNQMYYIGGNSESVEQDVMHAYDMAFGGGGFAVSYPLAALLVNKLDGCLDRYYTFYGSDQRIWACLSEIGVPLTKQDGFHQLDIRGNPYGLLAAHPLAPLVSLHHLDYLEPMFPNQTQLNSLNSLMKAYRVDPSRILQQCVCYDRKRKWSISISWGYTLQVYPYMVPVKDLQKPLQTFKTWRSWRNEPFTFNTRPVSSNLCERPVIYYLERVEEVGKSGGLTIYKRYMVKEGKECDIEDYKRAKAVQRITVTSLKMDPENWRKAPHRQCCEIMDRGSVKNGNLRIRIRKCRARETVTI</sequence>
<dbReference type="InterPro" id="IPR006740">
    <property type="entry name" value="DUF604"/>
</dbReference>
<reference evidence="2" key="1">
    <citation type="submission" date="2020-03" db="EMBL/GenBank/DDBJ databases">
        <title>A high-quality chromosome-level genome assembly of a woody plant with both climbing and erect habits, Rhamnella rubrinervis.</title>
        <authorList>
            <person name="Lu Z."/>
            <person name="Yang Y."/>
            <person name="Zhu X."/>
            <person name="Sun Y."/>
        </authorList>
    </citation>
    <scope>NUCLEOTIDE SEQUENCE</scope>
    <source>
        <strain evidence="2">BYM</strain>
        <tissue evidence="2">Leaf</tissue>
    </source>
</reference>
<dbReference type="Gene3D" id="3.90.550.50">
    <property type="match status" value="1"/>
</dbReference>
<dbReference type="Proteomes" id="UP000796880">
    <property type="component" value="Unassembled WGS sequence"/>
</dbReference>
<organism evidence="2 3">
    <name type="scientific">Rhamnella rubrinervis</name>
    <dbReference type="NCBI Taxonomy" id="2594499"/>
    <lineage>
        <taxon>Eukaryota</taxon>
        <taxon>Viridiplantae</taxon>
        <taxon>Streptophyta</taxon>
        <taxon>Embryophyta</taxon>
        <taxon>Tracheophyta</taxon>
        <taxon>Spermatophyta</taxon>
        <taxon>Magnoliopsida</taxon>
        <taxon>eudicotyledons</taxon>
        <taxon>Gunneridae</taxon>
        <taxon>Pentapetalae</taxon>
        <taxon>rosids</taxon>
        <taxon>fabids</taxon>
        <taxon>Rosales</taxon>
        <taxon>Rhamnaceae</taxon>
        <taxon>rhamnoid group</taxon>
        <taxon>Rhamneae</taxon>
        <taxon>Rhamnella</taxon>
    </lineage>
</organism>
<keyword evidence="3" id="KW-1185">Reference proteome</keyword>
<evidence type="ECO:0000313" key="2">
    <source>
        <dbReference type="EMBL" id="KAF3433661.1"/>
    </source>
</evidence>
<feature type="transmembrane region" description="Helical" evidence="1">
    <location>
        <begin position="30"/>
        <end position="55"/>
    </location>
</feature>
<name>A0A8K0GQJ0_9ROSA</name>
<dbReference type="EMBL" id="VOIH02000011">
    <property type="protein sequence ID" value="KAF3433661.1"/>
    <property type="molecule type" value="Genomic_DNA"/>
</dbReference>
<proteinExistence type="predicted"/>
<keyword evidence="1" id="KW-0472">Membrane</keyword>
<accession>A0A8K0GQJ0</accession>
<evidence type="ECO:0000313" key="3">
    <source>
        <dbReference type="Proteomes" id="UP000796880"/>
    </source>
</evidence>
<evidence type="ECO:0000256" key="1">
    <source>
        <dbReference type="SAM" id="Phobius"/>
    </source>
</evidence>
<protein>
    <submittedName>
        <fullName evidence="2">Uncharacterized protein</fullName>
    </submittedName>
</protein>